<keyword evidence="2" id="KW-0812">Transmembrane</keyword>
<dbReference type="InterPro" id="IPR013783">
    <property type="entry name" value="Ig-like_fold"/>
</dbReference>
<dbReference type="Pfam" id="PF25456">
    <property type="entry name" value="Ig_PVRIG"/>
    <property type="match status" value="1"/>
</dbReference>
<feature type="chain" id="PRO_5038844287" description="Transmembrane protein PVRIG immunoglobulin-like domain-containing protein" evidence="3">
    <location>
        <begin position="20"/>
        <end position="271"/>
    </location>
</feature>
<evidence type="ECO:0000313" key="5">
    <source>
        <dbReference type="EMBL" id="KAG7464700.1"/>
    </source>
</evidence>
<dbReference type="GO" id="GO:0050839">
    <property type="term" value="F:cell adhesion molecule binding"/>
    <property type="evidence" value="ECO:0007669"/>
    <property type="project" value="TreeGrafter"/>
</dbReference>
<sequence length="271" mass="30648">MRQCSTCILLILTFLHTDGSNSKIAISHRWVGEALIVTCDILSEDRVTQINWERVWGYNRTKMGTFHPKHGTYIAPEHKGSVEIQGSSLRGTTSLILLGADQSNSSLLCCVFITFPSGSLEGCADTSSTLAAEAQEAETQEQADPEGWWKVVVIVTVVSLPALITCFYLCWRCCCRRQVFQVEHTYLTDPQTEDSAREMAQPPPQQDQPEALDPSKLYTKIKMDYYYGRLWKAYESTTRWAAGPQTSPRRIYYLLGEHLQPEKVDEGLQQE</sequence>
<keyword evidence="3" id="KW-0732">Signal</keyword>
<reference evidence="5" key="1">
    <citation type="submission" date="2021-01" db="EMBL/GenBank/DDBJ databases">
        <authorList>
            <person name="Zahm M."/>
            <person name="Roques C."/>
            <person name="Cabau C."/>
            <person name="Klopp C."/>
            <person name="Donnadieu C."/>
            <person name="Jouanno E."/>
            <person name="Lampietro C."/>
            <person name="Louis A."/>
            <person name="Herpin A."/>
            <person name="Echchiki A."/>
            <person name="Berthelot C."/>
            <person name="Parey E."/>
            <person name="Roest-Crollius H."/>
            <person name="Braasch I."/>
            <person name="Postlethwait J."/>
            <person name="Bobe J."/>
            <person name="Montfort J."/>
            <person name="Bouchez O."/>
            <person name="Begum T."/>
            <person name="Mejri S."/>
            <person name="Adams A."/>
            <person name="Chen W.-J."/>
            <person name="Guiguen Y."/>
        </authorList>
    </citation>
    <scope>NUCLEOTIDE SEQUENCE</scope>
    <source>
        <strain evidence="5">YG-15Mar2019-1</strain>
        <tissue evidence="5">Brain</tissue>
    </source>
</reference>
<dbReference type="GO" id="GO:0009897">
    <property type="term" value="C:external side of plasma membrane"/>
    <property type="evidence" value="ECO:0007669"/>
    <property type="project" value="TreeGrafter"/>
</dbReference>
<feature type="transmembrane region" description="Helical" evidence="2">
    <location>
        <begin position="148"/>
        <end position="171"/>
    </location>
</feature>
<accession>A0A9D3PTB4</accession>
<dbReference type="Gene3D" id="2.60.40.10">
    <property type="entry name" value="Immunoglobulins"/>
    <property type="match status" value="1"/>
</dbReference>
<gene>
    <name evidence="5" type="ORF">MATL_G00168340</name>
</gene>
<protein>
    <recommendedName>
        <fullName evidence="4">Transmembrane protein PVRIG immunoglobulin-like domain-containing protein</fullName>
    </recommendedName>
</protein>
<evidence type="ECO:0000256" key="2">
    <source>
        <dbReference type="SAM" id="Phobius"/>
    </source>
</evidence>
<evidence type="ECO:0000313" key="6">
    <source>
        <dbReference type="Proteomes" id="UP001046870"/>
    </source>
</evidence>
<keyword evidence="2" id="KW-1133">Transmembrane helix</keyword>
<dbReference type="InterPro" id="IPR057367">
    <property type="entry name" value="Ig_PVRIG"/>
</dbReference>
<dbReference type="OrthoDB" id="8749387at2759"/>
<dbReference type="InterPro" id="IPR042842">
    <property type="entry name" value="CD226"/>
</dbReference>
<evidence type="ECO:0000256" key="3">
    <source>
        <dbReference type="SAM" id="SignalP"/>
    </source>
</evidence>
<keyword evidence="6" id="KW-1185">Reference proteome</keyword>
<dbReference type="Proteomes" id="UP001046870">
    <property type="component" value="Chromosome 14"/>
</dbReference>
<feature type="region of interest" description="Disordered" evidence="1">
    <location>
        <begin position="191"/>
        <end position="213"/>
    </location>
</feature>
<dbReference type="GO" id="GO:0002729">
    <property type="term" value="P:positive regulation of natural killer cell cytokine production"/>
    <property type="evidence" value="ECO:0007669"/>
    <property type="project" value="InterPro"/>
</dbReference>
<feature type="signal peptide" evidence="3">
    <location>
        <begin position="1"/>
        <end position="19"/>
    </location>
</feature>
<dbReference type="GO" id="GO:0002891">
    <property type="term" value="P:positive regulation of immunoglobulin mediated immune response"/>
    <property type="evidence" value="ECO:0007669"/>
    <property type="project" value="TreeGrafter"/>
</dbReference>
<keyword evidence="2" id="KW-0472">Membrane</keyword>
<proteinExistence type="predicted"/>
<evidence type="ECO:0000259" key="4">
    <source>
        <dbReference type="Pfam" id="PF25456"/>
    </source>
</evidence>
<feature type="domain" description="Transmembrane protein PVRIG immunoglobulin-like" evidence="4">
    <location>
        <begin position="34"/>
        <end position="128"/>
    </location>
</feature>
<dbReference type="PANTHER" id="PTHR47011">
    <property type="entry name" value="CD226 ANTIGEN"/>
    <property type="match status" value="1"/>
</dbReference>
<name>A0A9D3PTB4_MEGAT</name>
<organism evidence="5 6">
    <name type="scientific">Megalops atlanticus</name>
    <name type="common">Tarpon</name>
    <name type="synonym">Clupea gigantea</name>
    <dbReference type="NCBI Taxonomy" id="7932"/>
    <lineage>
        <taxon>Eukaryota</taxon>
        <taxon>Metazoa</taxon>
        <taxon>Chordata</taxon>
        <taxon>Craniata</taxon>
        <taxon>Vertebrata</taxon>
        <taxon>Euteleostomi</taxon>
        <taxon>Actinopterygii</taxon>
        <taxon>Neopterygii</taxon>
        <taxon>Teleostei</taxon>
        <taxon>Elopiformes</taxon>
        <taxon>Megalopidae</taxon>
        <taxon>Megalops</taxon>
    </lineage>
</organism>
<dbReference type="AlphaFoldDB" id="A0A9D3PTB4"/>
<evidence type="ECO:0000256" key="1">
    <source>
        <dbReference type="SAM" id="MobiDB-lite"/>
    </source>
</evidence>
<dbReference type="PANTHER" id="PTHR47011:SF1">
    <property type="entry name" value="CD226 ANTIGEN"/>
    <property type="match status" value="1"/>
</dbReference>
<comment type="caution">
    <text evidence="5">The sequence shown here is derived from an EMBL/GenBank/DDBJ whole genome shotgun (WGS) entry which is preliminary data.</text>
</comment>
<dbReference type="EMBL" id="JAFDVH010000014">
    <property type="protein sequence ID" value="KAG7464700.1"/>
    <property type="molecule type" value="Genomic_DNA"/>
</dbReference>